<dbReference type="EMBL" id="CP002480">
    <property type="protein sequence ID" value="ADW69518.1"/>
    <property type="molecule type" value="Genomic_DNA"/>
</dbReference>
<sequence>MMNKEVLMITGIEGAGNLAAAIGEQLDLHVEVAATRKAALTSLKHGEFGVVIVEENMAAMDPDWANHVWAHAGQAIPLEINFAISGVSRLTREVRSALDRMKREQLLARRSVALEMENDLKVTVTGMLLQSELALREPAVSPTLEPKLRRLVELAGVMRERLRVSAA</sequence>
<dbReference type="RefSeq" id="WP_013580834.1">
    <property type="nucleotide sequence ID" value="NC_015064.1"/>
</dbReference>
<dbReference type="KEGG" id="acm:AciX9_2485"/>
<evidence type="ECO:0000313" key="2">
    <source>
        <dbReference type="Proteomes" id="UP000000343"/>
    </source>
</evidence>
<dbReference type="eggNOG" id="ENOG50332GQ">
    <property type="taxonomic scope" value="Bacteria"/>
</dbReference>
<protein>
    <submittedName>
        <fullName evidence="1">Uncharacterized protein</fullName>
    </submittedName>
</protein>
<organism evidence="2">
    <name type="scientific">Granulicella tundricola (strain ATCC BAA-1859 / DSM 23138 / MP5ACTX9)</name>
    <dbReference type="NCBI Taxonomy" id="1198114"/>
    <lineage>
        <taxon>Bacteria</taxon>
        <taxon>Pseudomonadati</taxon>
        <taxon>Acidobacteriota</taxon>
        <taxon>Terriglobia</taxon>
        <taxon>Terriglobales</taxon>
        <taxon>Acidobacteriaceae</taxon>
        <taxon>Granulicella</taxon>
    </lineage>
</organism>
<dbReference type="PaxDb" id="1198114-AciX9_2485"/>
<dbReference type="AlphaFoldDB" id="E8X5H1"/>
<accession>E8X5H1</accession>
<evidence type="ECO:0000313" key="1">
    <source>
        <dbReference type="EMBL" id="ADW69518.1"/>
    </source>
</evidence>
<proteinExistence type="predicted"/>
<dbReference type="Proteomes" id="UP000000343">
    <property type="component" value="Chromosome"/>
</dbReference>
<name>E8X5H1_GRATM</name>
<keyword evidence="2" id="KW-1185">Reference proteome</keyword>
<dbReference type="OrthoDB" id="120499at2"/>
<dbReference type="STRING" id="1198114.AciX9_2485"/>
<gene>
    <name evidence="1" type="ordered locus">AciX9_2485</name>
</gene>
<reference evidence="2" key="1">
    <citation type="submission" date="2011-01" db="EMBL/GenBank/DDBJ databases">
        <title>Complete sequence of chromosome of Acidobacterium sp. MP5ACTX9.</title>
        <authorList>
            <consortium name="US DOE Joint Genome Institute"/>
            <person name="Lucas S."/>
            <person name="Copeland A."/>
            <person name="Lapidus A."/>
            <person name="Cheng J.-F."/>
            <person name="Goodwin L."/>
            <person name="Pitluck S."/>
            <person name="Teshima H."/>
            <person name="Detter J.C."/>
            <person name="Han C."/>
            <person name="Tapia R."/>
            <person name="Land M."/>
            <person name="Hauser L."/>
            <person name="Kyrpides N."/>
            <person name="Ivanova N."/>
            <person name="Ovchinnikova G."/>
            <person name="Pagani I."/>
            <person name="Rawat S.R."/>
            <person name="Mannisto M."/>
            <person name="Haggblom M.M."/>
            <person name="Woyke T."/>
        </authorList>
    </citation>
    <scope>NUCLEOTIDE SEQUENCE [LARGE SCALE GENOMIC DNA]</scope>
    <source>
        <strain evidence="2">MP5ACTX9</strain>
    </source>
</reference>
<dbReference type="HOGENOM" id="CLU_134478_0_0_0"/>